<dbReference type="RefSeq" id="WP_206719088.1">
    <property type="nucleotide sequence ID" value="NZ_CP071091.1"/>
</dbReference>
<evidence type="ECO:0000313" key="2">
    <source>
        <dbReference type="Proteomes" id="UP000663090"/>
    </source>
</evidence>
<evidence type="ECO:0008006" key="3">
    <source>
        <dbReference type="Google" id="ProtNLM"/>
    </source>
</evidence>
<reference evidence="1 2" key="1">
    <citation type="submission" date="2021-02" db="EMBL/GenBank/DDBJ databases">
        <title>De Novo genome assembly of isolated myxobacteria.</title>
        <authorList>
            <person name="Stevens D.C."/>
        </authorList>
    </citation>
    <scope>NUCLEOTIDE SEQUENCE [LARGE SCALE GENOMIC DNA]</scope>
    <source>
        <strain evidence="1 2">SCHIC003</strain>
    </source>
</reference>
<sequence>MKCLLPVLSLFLFAGCEKTPQLAPVVPPTAGELTAKLGLEDIPYIRDDTFLVSPLGLLGQVVEIRAVDGKCPSQWQEGKPEFSIEPLSGFEVDESSILKAPVKRDSKIVTAELAASIGFLSYLSTELHGERVISAILFDQATGRVADKAPSWSKSLREWSKKHADLFRDNSICYLVVVRGVVQKNMVRRTFQRDEARAGGGAYGVNVDGKLHTSSEDYSVDVRFGLSVGIIKRPGETPKGPIELDAVPVRPPNEQEVAAMRSLETIAHASK</sequence>
<organism evidence="1 2">
    <name type="scientific">Myxococcus landrumensis</name>
    <dbReference type="NCBI Taxonomy" id="2813577"/>
    <lineage>
        <taxon>Bacteria</taxon>
        <taxon>Pseudomonadati</taxon>
        <taxon>Myxococcota</taxon>
        <taxon>Myxococcia</taxon>
        <taxon>Myxococcales</taxon>
        <taxon>Cystobacterineae</taxon>
        <taxon>Myxococcaceae</taxon>
        <taxon>Myxococcus</taxon>
    </lineage>
</organism>
<dbReference type="PROSITE" id="PS51257">
    <property type="entry name" value="PROKAR_LIPOPROTEIN"/>
    <property type="match status" value="1"/>
</dbReference>
<evidence type="ECO:0000313" key="1">
    <source>
        <dbReference type="EMBL" id="QSQ17469.1"/>
    </source>
</evidence>
<proteinExistence type="predicted"/>
<dbReference type="Proteomes" id="UP000663090">
    <property type="component" value="Chromosome"/>
</dbReference>
<keyword evidence="2" id="KW-1185">Reference proteome</keyword>
<gene>
    <name evidence="1" type="ORF">JY572_16105</name>
</gene>
<protein>
    <recommendedName>
        <fullName evidence="3">Lipoprotein</fullName>
    </recommendedName>
</protein>
<dbReference type="EMBL" id="CP071091">
    <property type="protein sequence ID" value="QSQ17469.1"/>
    <property type="molecule type" value="Genomic_DNA"/>
</dbReference>
<accession>A0ABX7NGG7</accession>
<name>A0ABX7NGG7_9BACT</name>